<keyword evidence="7" id="KW-1185">Reference proteome</keyword>
<keyword evidence="5" id="KW-0539">Nucleus</keyword>
<dbReference type="GO" id="GO:0005634">
    <property type="term" value="C:nucleus"/>
    <property type="evidence" value="ECO:0007669"/>
    <property type="project" value="UniProtKB-SubCell"/>
</dbReference>
<protein>
    <submittedName>
        <fullName evidence="6">Uncharacterized protein</fullName>
    </submittedName>
</protein>
<dbReference type="EMBL" id="JBJUIK010000003">
    <property type="protein sequence ID" value="KAL3531890.1"/>
    <property type="molecule type" value="Genomic_DNA"/>
</dbReference>
<evidence type="ECO:0000256" key="2">
    <source>
        <dbReference type="ARBA" id="ARBA00009626"/>
    </source>
</evidence>
<dbReference type="Proteomes" id="UP001630127">
    <property type="component" value="Unassembled WGS sequence"/>
</dbReference>
<reference evidence="6 7" key="1">
    <citation type="submission" date="2024-11" db="EMBL/GenBank/DDBJ databases">
        <title>A near-complete genome assembly of Cinchona calisaya.</title>
        <authorList>
            <person name="Lian D.C."/>
            <person name="Zhao X.W."/>
            <person name="Wei L."/>
        </authorList>
    </citation>
    <scope>NUCLEOTIDE SEQUENCE [LARGE SCALE GENOMIC DNA]</scope>
    <source>
        <tissue evidence="6">Nenye</tissue>
    </source>
</reference>
<dbReference type="PANTHER" id="PTHR13208:SF2">
    <property type="entry name" value="MEDIATOR OF RNA POLYMERASE II TRANSCRIPTION SUBUNIT 4"/>
    <property type="match status" value="1"/>
</dbReference>
<name>A0ABD3AL18_9GENT</name>
<proteinExistence type="inferred from homology"/>
<gene>
    <name evidence="6" type="ORF">ACH5RR_005411</name>
</gene>
<dbReference type="PANTHER" id="PTHR13208">
    <property type="entry name" value="MEDIATOR OF RNA POLYMERASE II TRANSCRIPTION SUBUNIT 4"/>
    <property type="match status" value="1"/>
</dbReference>
<organism evidence="6 7">
    <name type="scientific">Cinchona calisaya</name>
    <dbReference type="NCBI Taxonomy" id="153742"/>
    <lineage>
        <taxon>Eukaryota</taxon>
        <taxon>Viridiplantae</taxon>
        <taxon>Streptophyta</taxon>
        <taxon>Embryophyta</taxon>
        <taxon>Tracheophyta</taxon>
        <taxon>Spermatophyta</taxon>
        <taxon>Magnoliopsida</taxon>
        <taxon>eudicotyledons</taxon>
        <taxon>Gunneridae</taxon>
        <taxon>Pentapetalae</taxon>
        <taxon>asterids</taxon>
        <taxon>lamiids</taxon>
        <taxon>Gentianales</taxon>
        <taxon>Rubiaceae</taxon>
        <taxon>Cinchonoideae</taxon>
        <taxon>Cinchoneae</taxon>
        <taxon>Cinchona</taxon>
    </lineage>
</organism>
<evidence type="ECO:0000313" key="6">
    <source>
        <dbReference type="EMBL" id="KAL3531890.1"/>
    </source>
</evidence>
<comment type="caution">
    <text evidence="6">The sequence shown here is derived from an EMBL/GenBank/DDBJ whole genome shotgun (WGS) entry which is preliminary data.</text>
</comment>
<keyword evidence="3" id="KW-0805">Transcription regulation</keyword>
<keyword evidence="4" id="KW-0804">Transcription</keyword>
<comment type="similarity">
    <text evidence="2">Belongs to the Mediator complex subunit 4 family.</text>
</comment>
<evidence type="ECO:0000256" key="5">
    <source>
        <dbReference type="ARBA" id="ARBA00023242"/>
    </source>
</evidence>
<evidence type="ECO:0000313" key="7">
    <source>
        <dbReference type="Proteomes" id="UP001630127"/>
    </source>
</evidence>
<dbReference type="AlphaFoldDB" id="A0ABD3AL18"/>
<evidence type="ECO:0000256" key="3">
    <source>
        <dbReference type="ARBA" id="ARBA00023015"/>
    </source>
</evidence>
<evidence type="ECO:0000256" key="4">
    <source>
        <dbReference type="ARBA" id="ARBA00023163"/>
    </source>
</evidence>
<dbReference type="InterPro" id="IPR019258">
    <property type="entry name" value="Mediator_Med4"/>
</dbReference>
<sequence>MISYTTFAPPEFGAGQAPFRGALPPAPQEEQMRASQLYSFTDLGVVLPRIDDGKEKTIEPLIETPAVQISRCQSSCQCCWNSKSASAKYCGTNRMEIRYACGVAQWSTYSSSTGKETW</sequence>
<evidence type="ECO:0000256" key="1">
    <source>
        <dbReference type="ARBA" id="ARBA00004123"/>
    </source>
</evidence>
<comment type="subcellular location">
    <subcellularLocation>
        <location evidence="1">Nucleus</location>
    </subcellularLocation>
</comment>
<accession>A0ABD3AL18</accession>